<evidence type="ECO:0000313" key="1">
    <source>
        <dbReference type="EMBL" id="MYH60633.1"/>
    </source>
</evidence>
<gene>
    <name evidence="1" type="ORF">F4148_02315</name>
</gene>
<accession>A0A6B1FU55</accession>
<dbReference type="Gene3D" id="3.30.450.20">
    <property type="entry name" value="PAS domain"/>
    <property type="match status" value="1"/>
</dbReference>
<proteinExistence type="predicted"/>
<comment type="caution">
    <text evidence="1">The sequence shown here is derived from an EMBL/GenBank/DDBJ whole genome shotgun (WGS) entry which is preliminary data.</text>
</comment>
<sequence length="186" mass="20814">MRPILSRLAAVLAAAAFFVSGCYHQRLFHPEMDVPAITPCRQVSKADRAGYTVAVVERAMRLYDARGREAALAYYNSPESVDGEWYVFIFDENEKLVALAVNPDMLGEDLRGDVGVDFTGYRHGEAIAGATREGMWVDYFFLNPVTGNQEWKHSWVVRHDGLIFGSGWYQNLGIKSQGNTLSRSSD</sequence>
<evidence type="ECO:0008006" key="2">
    <source>
        <dbReference type="Google" id="ProtNLM"/>
    </source>
</evidence>
<protein>
    <recommendedName>
        <fullName evidence="2">Single Cache domain-containing protein</fullName>
    </recommendedName>
</protein>
<name>A0A6B1FU55_9CHLR</name>
<reference evidence="1" key="1">
    <citation type="submission" date="2019-09" db="EMBL/GenBank/DDBJ databases">
        <title>Characterisation of the sponge microbiome using genome-centric metagenomics.</title>
        <authorList>
            <person name="Engelberts J.P."/>
            <person name="Robbins S.J."/>
            <person name="De Goeij J.M."/>
            <person name="Aranda M."/>
            <person name="Bell S.C."/>
            <person name="Webster N.S."/>
        </authorList>
    </citation>
    <scope>NUCLEOTIDE SEQUENCE</scope>
    <source>
        <strain evidence="1">SB0675_bin_29</strain>
    </source>
</reference>
<organism evidence="1">
    <name type="scientific">Caldilineaceae bacterium SB0675_bin_29</name>
    <dbReference type="NCBI Taxonomy" id="2605266"/>
    <lineage>
        <taxon>Bacteria</taxon>
        <taxon>Bacillati</taxon>
        <taxon>Chloroflexota</taxon>
        <taxon>Caldilineae</taxon>
        <taxon>Caldilineales</taxon>
        <taxon>Caldilineaceae</taxon>
    </lineage>
</organism>
<dbReference type="PROSITE" id="PS51257">
    <property type="entry name" value="PROKAR_LIPOPROTEIN"/>
    <property type="match status" value="1"/>
</dbReference>
<dbReference type="EMBL" id="VYDA01000089">
    <property type="protein sequence ID" value="MYH60633.1"/>
    <property type="molecule type" value="Genomic_DNA"/>
</dbReference>
<dbReference type="AlphaFoldDB" id="A0A6B1FU55"/>